<dbReference type="PANTHER" id="PTHR48016:SF6">
    <property type="entry name" value="OS02G0555900 PROTEIN"/>
    <property type="match status" value="1"/>
</dbReference>
<feature type="binding site" evidence="9">
    <location>
        <position position="309"/>
    </location>
    <ligand>
        <name>ATP</name>
        <dbReference type="ChEBI" id="CHEBI:30616"/>
    </ligand>
</feature>
<feature type="compositionally biased region" description="Low complexity" evidence="10">
    <location>
        <begin position="109"/>
        <end position="122"/>
    </location>
</feature>
<name>B9F0J5_ORYSJ</name>
<feature type="region of interest" description="Disordered" evidence="10">
    <location>
        <begin position="553"/>
        <end position="576"/>
    </location>
</feature>
<dbReference type="SUPFAM" id="SSF56112">
    <property type="entry name" value="Protein kinase-like (PK-like)"/>
    <property type="match status" value="1"/>
</dbReference>
<organism evidence="12">
    <name type="scientific">Oryza sativa subsp. japonica</name>
    <name type="common">Rice</name>
    <dbReference type="NCBI Taxonomy" id="39947"/>
    <lineage>
        <taxon>Eukaryota</taxon>
        <taxon>Viridiplantae</taxon>
        <taxon>Streptophyta</taxon>
        <taxon>Embryophyta</taxon>
        <taxon>Tracheophyta</taxon>
        <taxon>Spermatophyta</taxon>
        <taxon>Magnoliopsida</taxon>
        <taxon>Liliopsida</taxon>
        <taxon>Poales</taxon>
        <taxon>Poaceae</taxon>
        <taxon>BOP clade</taxon>
        <taxon>Oryzoideae</taxon>
        <taxon>Oryzeae</taxon>
        <taxon>Oryzinae</taxon>
        <taxon>Oryza</taxon>
        <taxon>Oryza sativa</taxon>
    </lineage>
</organism>
<dbReference type="Gene3D" id="1.10.510.10">
    <property type="entry name" value="Transferase(Phosphotransferase) domain 1"/>
    <property type="match status" value="1"/>
</dbReference>
<comment type="catalytic activity">
    <reaction evidence="8">
        <text>L-seryl-[protein] + ATP = O-phospho-L-seryl-[protein] + ADP + H(+)</text>
        <dbReference type="Rhea" id="RHEA:17989"/>
        <dbReference type="Rhea" id="RHEA-COMP:9863"/>
        <dbReference type="Rhea" id="RHEA-COMP:11604"/>
        <dbReference type="ChEBI" id="CHEBI:15378"/>
        <dbReference type="ChEBI" id="CHEBI:29999"/>
        <dbReference type="ChEBI" id="CHEBI:30616"/>
        <dbReference type="ChEBI" id="CHEBI:83421"/>
        <dbReference type="ChEBI" id="CHEBI:456216"/>
        <dbReference type="EC" id="2.7.11.25"/>
    </reaction>
</comment>
<dbReference type="PROSITE" id="PS50011">
    <property type="entry name" value="PROTEIN_KINASE_DOM"/>
    <property type="match status" value="1"/>
</dbReference>
<dbReference type="InterPro" id="IPR011009">
    <property type="entry name" value="Kinase-like_dom_sf"/>
</dbReference>
<dbReference type="InterPro" id="IPR000719">
    <property type="entry name" value="Prot_kinase_dom"/>
</dbReference>
<feature type="compositionally biased region" description="Pro residues" evidence="10">
    <location>
        <begin position="250"/>
        <end position="260"/>
    </location>
</feature>
<dbReference type="EC" id="2.7.11.25" evidence="2"/>
<keyword evidence="5" id="KW-0418">Kinase</keyword>
<feature type="compositionally biased region" description="Low complexity" evidence="10">
    <location>
        <begin position="88"/>
        <end position="99"/>
    </location>
</feature>
<dbReference type="InterPro" id="IPR017441">
    <property type="entry name" value="Protein_kinase_ATP_BS"/>
</dbReference>
<dbReference type="Proteomes" id="UP000007752">
    <property type="component" value="Chromosome 2"/>
</dbReference>
<feature type="region of interest" description="Disordered" evidence="10">
    <location>
        <begin position="238"/>
        <end position="267"/>
    </location>
</feature>
<evidence type="ECO:0000256" key="3">
    <source>
        <dbReference type="ARBA" id="ARBA00022679"/>
    </source>
</evidence>
<evidence type="ECO:0000256" key="6">
    <source>
        <dbReference type="ARBA" id="ARBA00022840"/>
    </source>
</evidence>
<evidence type="ECO:0000256" key="4">
    <source>
        <dbReference type="ARBA" id="ARBA00022741"/>
    </source>
</evidence>
<feature type="compositionally biased region" description="Low complexity" evidence="10">
    <location>
        <begin position="40"/>
        <end position="58"/>
    </location>
</feature>
<evidence type="ECO:0000259" key="11">
    <source>
        <dbReference type="PROSITE" id="PS50011"/>
    </source>
</evidence>
<feature type="compositionally biased region" description="Low complexity" evidence="10">
    <location>
        <begin position="19"/>
        <end position="32"/>
    </location>
</feature>
<evidence type="ECO:0000256" key="5">
    <source>
        <dbReference type="ARBA" id="ARBA00022777"/>
    </source>
</evidence>
<sequence>MPLGWLRRKWRRRRDKPAGDAAAASTTATSPRDSVDLGGTSAYPSACASPSSTTPTPTRWGAGASAVPPRCPGPQDQHHGLPLPRPVSKSAPMPLASPAAAPPSPSPPAFASAAESVSGGSSSDDEADHRDYRYTDPVVHTSGRTVLPDGHNGMVEEKRFVSCGILQEHQKFFEVPIANVNEVHHMQIFEPSTSESSYSRGRMLPEDTFAVRPRSHSPGPRGHAYSACCARDFGFTPRSPVKRMDDPRSPSQPLPLPPVPVASSSIPSSSITSSQFQSQWKRGKLLGSGTFGQVYLGFNSENGQFCAIKEVQVFLDDSHSKERLRQLNQEIDMLKQLSHQNIVQYYGSELADEALSIYLEYVSGGSIHKLLREYGPFKEPVIRNYTRQILSGLAYLHGRNTVHRDIKGANILVGPNGEVKLADFGMAKHVTSFAEIRSFRGSPYWMAPEVVMNNKGYNLAVDIWSLGCTIIEMATAKHPWYPYEDVAAIFKIANSKDIPEIPDCFSKEGKDFLSLCLKRDPVQRPSAASLLGHPFVHDHQAVRAPTCNGTQLRNGISSPAASHRKPNRESSSRRNIAPLHGIAGLSAREFAGFSTAYPSPHNTSRYTILPPAHPLFPSSSCNLLLNMAVHVQQPNCSESKHVFTGVAMLKPAAAVQAIKLELPPFTNASGALPWIISSSLPKQSLAEPVEAKRRSSRSLAGVEPAETSKPIWLSKEILGLLTCRVSCSMAPQKRF</sequence>
<dbReference type="GO" id="GO:0005524">
    <property type="term" value="F:ATP binding"/>
    <property type="evidence" value="ECO:0007669"/>
    <property type="project" value="UniProtKB-UniRule"/>
</dbReference>
<accession>B9F0J5</accession>
<dbReference type="GO" id="GO:0004709">
    <property type="term" value="F:MAP kinase kinase kinase activity"/>
    <property type="evidence" value="ECO:0007669"/>
    <property type="project" value="UniProtKB-EC"/>
</dbReference>
<dbReference type="PANTHER" id="PTHR48016">
    <property type="entry name" value="MAP KINASE KINASE KINASE SSK2-RELATED-RELATED"/>
    <property type="match status" value="1"/>
</dbReference>
<proteinExistence type="inferred from homology"/>
<evidence type="ECO:0000256" key="7">
    <source>
        <dbReference type="ARBA" id="ARBA00047559"/>
    </source>
</evidence>
<evidence type="ECO:0000256" key="10">
    <source>
        <dbReference type="SAM" id="MobiDB-lite"/>
    </source>
</evidence>
<evidence type="ECO:0000256" key="2">
    <source>
        <dbReference type="ARBA" id="ARBA00012406"/>
    </source>
</evidence>
<dbReference type="CDD" id="cd06632">
    <property type="entry name" value="STKc_MEKK1_plant"/>
    <property type="match status" value="1"/>
</dbReference>
<feature type="compositionally biased region" description="Basic residues" evidence="10">
    <location>
        <begin position="1"/>
        <end position="15"/>
    </location>
</feature>
<evidence type="ECO:0000256" key="9">
    <source>
        <dbReference type="PROSITE-ProRule" id="PRU10141"/>
    </source>
</evidence>
<comment type="catalytic activity">
    <reaction evidence="7">
        <text>L-threonyl-[protein] + ATP = O-phospho-L-threonyl-[protein] + ADP + H(+)</text>
        <dbReference type="Rhea" id="RHEA:46608"/>
        <dbReference type="Rhea" id="RHEA-COMP:11060"/>
        <dbReference type="Rhea" id="RHEA-COMP:11605"/>
        <dbReference type="ChEBI" id="CHEBI:15378"/>
        <dbReference type="ChEBI" id="CHEBI:30013"/>
        <dbReference type="ChEBI" id="CHEBI:30616"/>
        <dbReference type="ChEBI" id="CHEBI:61977"/>
        <dbReference type="ChEBI" id="CHEBI:456216"/>
        <dbReference type="EC" id="2.7.11.25"/>
    </reaction>
</comment>
<dbReference type="InterPro" id="IPR001245">
    <property type="entry name" value="Ser-Thr/Tyr_kinase_cat_dom"/>
</dbReference>
<feature type="domain" description="Protein kinase" evidence="11">
    <location>
        <begin position="280"/>
        <end position="536"/>
    </location>
</feature>
<dbReference type="PRINTS" id="PR00109">
    <property type="entry name" value="TYRKINASE"/>
</dbReference>
<dbReference type="SMART" id="SM00220">
    <property type="entry name" value="S_TKc"/>
    <property type="match status" value="1"/>
</dbReference>
<keyword evidence="6 9" id="KW-0067">ATP-binding</keyword>
<protein>
    <recommendedName>
        <fullName evidence="2">mitogen-activated protein kinase kinase kinase</fullName>
        <ecNumber evidence="2">2.7.11.25</ecNumber>
    </recommendedName>
</protein>
<keyword evidence="3" id="KW-0808">Transferase</keyword>
<keyword evidence="4 9" id="KW-0547">Nucleotide-binding</keyword>
<dbReference type="Pfam" id="PF00069">
    <property type="entry name" value="Pkinase"/>
    <property type="match status" value="1"/>
</dbReference>
<dbReference type="PROSITE" id="PS00107">
    <property type="entry name" value="PROTEIN_KINASE_ATP"/>
    <property type="match status" value="1"/>
</dbReference>
<reference evidence="12" key="2">
    <citation type="submission" date="2008-12" db="EMBL/GenBank/DDBJ databases">
        <title>Improved gene annotation of the rice (Oryza sativa) genomes.</title>
        <authorList>
            <person name="Wang J."/>
            <person name="Li R."/>
            <person name="Fan W."/>
            <person name="Huang Q."/>
            <person name="Zhang J."/>
            <person name="Zhou Y."/>
            <person name="Hu Y."/>
            <person name="Zi S."/>
            <person name="Li J."/>
            <person name="Ni P."/>
            <person name="Zheng H."/>
            <person name="Zhang Y."/>
            <person name="Zhao M."/>
            <person name="Hao Q."/>
            <person name="McDermott J."/>
            <person name="Samudrala R."/>
            <person name="Kristiansen K."/>
            <person name="Wong G.K.-S."/>
        </authorList>
    </citation>
    <scope>NUCLEOTIDE SEQUENCE</scope>
</reference>
<dbReference type="FunFam" id="1.10.510.10:FF:000186">
    <property type="entry name" value="Mitogen-activated protein kinase kinase kinase"/>
    <property type="match status" value="1"/>
</dbReference>
<comment type="similarity">
    <text evidence="1">Belongs to the protein kinase superfamily. STE Ser/Thr protein kinase family. MAP kinase kinase kinase subfamily.</text>
</comment>
<gene>
    <name evidence="12" type="ORF">OsJ_07130</name>
</gene>
<reference evidence="12" key="1">
    <citation type="journal article" date="2005" name="PLoS Biol.">
        <title>The genomes of Oryza sativa: a history of duplications.</title>
        <authorList>
            <person name="Yu J."/>
            <person name="Wang J."/>
            <person name="Lin W."/>
            <person name="Li S."/>
            <person name="Li H."/>
            <person name="Zhou J."/>
            <person name="Ni P."/>
            <person name="Dong W."/>
            <person name="Hu S."/>
            <person name="Zeng C."/>
            <person name="Zhang J."/>
            <person name="Zhang Y."/>
            <person name="Li R."/>
            <person name="Xu Z."/>
            <person name="Li S."/>
            <person name="Li X."/>
            <person name="Zheng H."/>
            <person name="Cong L."/>
            <person name="Lin L."/>
            <person name="Yin J."/>
            <person name="Geng J."/>
            <person name="Li G."/>
            <person name="Shi J."/>
            <person name="Liu J."/>
            <person name="Lv H."/>
            <person name="Li J."/>
            <person name="Wang J."/>
            <person name="Deng Y."/>
            <person name="Ran L."/>
            <person name="Shi X."/>
            <person name="Wang X."/>
            <person name="Wu Q."/>
            <person name="Li C."/>
            <person name="Ren X."/>
            <person name="Wang J."/>
            <person name="Wang X."/>
            <person name="Li D."/>
            <person name="Liu D."/>
            <person name="Zhang X."/>
            <person name="Ji Z."/>
            <person name="Zhao W."/>
            <person name="Sun Y."/>
            <person name="Zhang Z."/>
            <person name="Bao J."/>
            <person name="Han Y."/>
            <person name="Dong L."/>
            <person name="Ji J."/>
            <person name="Chen P."/>
            <person name="Wu S."/>
            <person name="Liu J."/>
            <person name="Xiao Y."/>
            <person name="Bu D."/>
            <person name="Tan J."/>
            <person name="Yang L."/>
            <person name="Ye C."/>
            <person name="Zhang J."/>
            <person name="Xu J."/>
            <person name="Zhou Y."/>
            <person name="Yu Y."/>
            <person name="Zhang B."/>
            <person name="Zhuang S."/>
            <person name="Wei H."/>
            <person name="Liu B."/>
            <person name="Lei M."/>
            <person name="Yu H."/>
            <person name="Li Y."/>
            <person name="Xu H."/>
            <person name="Wei S."/>
            <person name="He X."/>
            <person name="Fang L."/>
            <person name="Zhang Z."/>
            <person name="Zhang Y."/>
            <person name="Huang X."/>
            <person name="Su Z."/>
            <person name="Tong W."/>
            <person name="Li J."/>
            <person name="Tong Z."/>
            <person name="Li S."/>
            <person name="Ye J."/>
            <person name="Wang L."/>
            <person name="Fang L."/>
            <person name="Lei T."/>
            <person name="Chen C."/>
            <person name="Chen H."/>
            <person name="Xu Z."/>
            <person name="Li H."/>
            <person name="Huang H."/>
            <person name="Zhang F."/>
            <person name="Xu H."/>
            <person name="Li N."/>
            <person name="Zhao C."/>
            <person name="Li S."/>
            <person name="Dong L."/>
            <person name="Huang Y."/>
            <person name="Li L."/>
            <person name="Xi Y."/>
            <person name="Qi Q."/>
            <person name="Li W."/>
            <person name="Zhang B."/>
            <person name="Hu W."/>
            <person name="Zhang Y."/>
            <person name="Tian X."/>
            <person name="Jiao Y."/>
            <person name="Liang X."/>
            <person name="Jin J."/>
            <person name="Gao L."/>
            <person name="Zheng W."/>
            <person name="Hao B."/>
            <person name="Liu S."/>
            <person name="Wang W."/>
            <person name="Yuan L."/>
            <person name="Cao M."/>
            <person name="McDermott J."/>
            <person name="Samudrala R."/>
            <person name="Wang J."/>
            <person name="Wong G.K."/>
            <person name="Yang H."/>
        </authorList>
    </citation>
    <scope>NUCLEOTIDE SEQUENCE [LARGE SCALE GENOMIC DNA]</scope>
</reference>
<dbReference type="InterPro" id="IPR050538">
    <property type="entry name" value="MAP_kinase_kinase_kinase"/>
</dbReference>
<dbReference type="EMBL" id="CM000139">
    <property type="protein sequence ID" value="EEE57187.1"/>
    <property type="molecule type" value="Genomic_DNA"/>
</dbReference>
<feature type="region of interest" description="Disordered" evidence="10">
    <location>
        <begin position="1"/>
        <end position="129"/>
    </location>
</feature>
<evidence type="ECO:0000256" key="8">
    <source>
        <dbReference type="ARBA" id="ARBA00048329"/>
    </source>
</evidence>
<evidence type="ECO:0000256" key="1">
    <source>
        <dbReference type="ARBA" id="ARBA00006529"/>
    </source>
</evidence>
<dbReference type="AlphaFoldDB" id="B9F0J5"/>
<evidence type="ECO:0000313" key="12">
    <source>
        <dbReference type="EMBL" id="EEE57187.1"/>
    </source>
</evidence>